<dbReference type="CDD" id="cd00030">
    <property type="entry name" value="C2"/>
    <property type="match status" value="1"/>
</dbReference>
<name>A0A9P6FLC9_9FUNG</name>
<dbReference type="Pfam" id="PF00168">
    <property type="entry name" value="C2"/>
    <property type="match status" value="1"/>
</dbReference>
<dbReference type="AlphaFoldDB" id="A0A9P6FLC9"/>
<protein>
    <recommendedName>
        <fullName evidence="2">C2 domain-containing protein</fullName>
    </recommendedName>
</protein>
<evidence type="ECO:0000256" key="1">
    <source>
        <dbReference type="SAM" id="MobiDB-lite"/>
    </source>
</evidence>
<evidence type="ECO:0000259" key="2">
    <source>
        <dbReference type="PROSITE" id="PS50004"/>
    </source>
</evidence>
<sequence length="259" mass="29258">MMYQGPPTLIVAAHGANDLKDVEFLGKQDPYFQFSLDLQNPKSFQKTFVHKNAGKNATWNQTFTIPLNGEPELYFEIMDDEMMADAVIAFGAIPINQVVHAPGGTLQGVFDVFTPNGEQHGQLNLTLTAQNVPGQATPYGGYGGNMGPVKGVCYINELHQKRIKALKNKETASDVGAAVGTGLLAVGAGLLVGKLVGDHNREEEERKEAERRAEEERAQFEEERRRLDDERERFERQQRDEEDRRRRDDEDRRRRDEED</sequence>
<keyword evidence="4" id="KW-1185">Reference proteome</keyword>
<feature type="region of interest" description="Disordered" evidence="1">
    <location>
        <begin position="199"/>
        <end position="259"/>
    </location>
</feature>
<dbReference type="InterPro" id="IPR052981">
    <property type="entry name" value="Ingression_C2_domain"/>
</dbReference>
<dbReference type="PANTHER" id="PTHR47052:SF3">
    <property type="entry name" value="INGRESSION PROTEIN 1"/>
    <property type="match status" value="1"/>
</dbReference>
<proteinExistence type="predicted"/>
<feature type="domain" description="C2" evidence="2">
    <location>
        <begin position="1"/>
        <end position="108"/>
    </location>
</feature>
<dbReference type="InterPro" id="IPR035892">
    <property type="entry name" value="C2_domain_sf"/>
</dbReference>
<feature type="non-terminal residue" evidence="3">
    <location>
        <position position="1"/>
    </location>
</feature>
<comment type="caution">
    <text evidence="3">The sequence shown here is derived from an EMBL/GenBank/DDBJ whole genome shotgun (WGS) entry which is preliminary data.</text>
</comment>
<organism evidence="3 4">
    <name type="scientific">Lunasporangiospora selenospora</name>
    <dbReference type="NCBI Taxonomy" id="979761"/>
    <lineage>
        <taxon>Eukaryota</taxon>
        <taxon>Fungi</taxon>
        <taxon>Fungi incertae sedis</taxon>
        <taxon>Mucoromycota</taxon>
        <taxon>Mortierellomycotina</taxon>
        <taxon>Mortierellomycetes</taxon>
        <taxon>Mortierellales</taxon>
        <taxon>Mortierellaceae</taxon>
        <taxon>Lunasporangiospora</taxon>
    </lineage>
</organism>
<dbReference type="PROSITE" id="PS50004">
    <property type="entry name" value="C2"/>
    <property type="match status" value="1"/>
</dbReference>
<evidence type="ECO:0000313" key="4">
    <source>
        <dbReference type="Proteomes" id="UP000780801"/>
    </source>
</evidence>
<evidence type="ECO:0000313" key="3">
    <source>
        <dbReference type="EMBL" id="KAF9577567.1"/>
    </source>
</evidence>
<dbReference type="SMART" id="SM00239">
    <property type="entry name" value="C2"/>
    <property type="match status" value="1"/>
</dbReference>
<dbReference type="InterPro" id="IPR000008">
    <property type="entry name" value="C2_dom"/>
</dbReference>
<reference evidence="3" key="1">
    <citation type="journal article" date="2020" name="Fungal Divers.">
        <title>Resolving the Mortierellaceae phylogeny through synthesis of multi-gene phylogenetics and phylogenomics.</title>
        <authorList>
            <person name="Vandepol N."/>
            <person name="Liber J."/>
            <person name="Desiro A."/>
            <person name="Na H."/>
            <person name="Kennedy M."/>
            <person name="Barry K."/>
            <person name="Grigoriev I.V."/>
            <person name="Miller A.N."/>
            <person name="O'Donnell K."/>
            <person name="Stajich J.E."/>
            <person name="Bonito G."/>
        </authorList>
    </citation>
    <scope>NUCLEOTIDE SEQUENCE</scope>
    <source>
        <strain evidence="3">KOD1015</strain>
    </source>
</reference>
<dbReference type="SUPFAM" id="SSF49562">
    <property type="entry name" value="C2 domain (Calcium/lipid-binding domain, CaLB)"/>
    <property type="match status" value="1"/>
</dbReference>
<dbReference type="OrthoDB" id="270970at2759"/>
<gene>
    <name evidence="3" type="ORF">BGW38_007136</name>
</gene>
<dbReference type="Proteomes" id="UP000780801">
    <property type="component" value="Unassembled WGS sequence"/>
</dbReference>
<accession>A0A9P6FLC9</accession>
<dbReference type="EMBL" id="JAABOA010004659">
    <property type="protein sequence ID" value="KAF9577567.1"/>
    <property type="molecule type" value="Genomic_DNA"/>
</dbReference>
<dbReference type="PANTHER" id="PTHR47052">
    <property type="entry name" value="CONSERVED SERINE PROLINE-RICH PROTEIN (AFU_ORTHOLOGUE AFUA_2G01790)"/>
    <property type="match status" value="1"/>
</dbReference>
<dbReference type="Gene3D" id="2.60.40.150">
    <property type="entry name" value="C2 domain"/>
    <property type="match status" value="1"/>
</dbReference>